<feature type="region of interest" description="Disordered" evidence="1">
    <location>
        <begin position="45"/>
        <end position="73"/>
    </location>
</feature>
<dbReference type="InterPro" id="IPR040320">
    <property type="entry name" value="At4g37920-like"/>
</dbReference>
<sequence length="392" mass="44653">MELASSTLIRGYNFASNQVRLQWPSLGAVGADTTAVHNFCTEERVPPFDASDSTSENGEQKKNSEERDANDHIKALDDDKMTRVCDKLIDVFMVDMPNPAEWRKLLAFSRDWIDIRPHFFKRCQDRAESEDDPGMKHKLSRLRRKLKEGAWALGFILFELLLVGIHLKCFLPQVDEDVQRHNELIELVKGAPSEIGAIVSRRLDLVRLGDMCLAAVENYDEASESIEALNTAELTLKDILNSPVDVACQKIDQLAQKNQFDSELGLMMAKAWSTAQESTIGHDEAKDMMYHLYLDALESNQRRIPPVLRILQYLLAVKDPDELLCALNDAFTPEVEIEGEGTPEELHTLMKTLIDVYHRGRGKIMRKAKGLLRPKTIKKMEELKMLVEEKFM</sequence>
<dbReference type="PANTHER" id="PTHR31755">
    <property type="entry name" value="FOLATE RECEPTOR-LIKE"/>
    <property type="match status" value="1"/>
</dbReference>
<dbReference type="EMBL" id="QEFC01001615">
    <property type="protein sequence ID" value="KAE9456672.1"/>
    <property type="molecule type" value="Genomic_DNA"/>
</dbReference>
<feature type="non-terminal residue" evidence="2">
    <location>
        <position position="1"/>
    </location>
</feature>
<evidence type="ECO:0000256" key="1">
    <source>
        <dbReference type="SAM" id="MobiDB-lite"/>
    </source>
</evidence>
<protein>
    <submittedName>
        <fullName evidence="2">Uncharacterized protein</fullName>
    </submittedName>
</protein>
<name>A0A6A4LH28_9ERIC</name>
<organism evidence="2">
    <name type="scientific">Rhododendron williamsianum</name>
    <dbReference type="NCBI Taxonomy" id="262921"/>
    <lineage>
        <taxon>Eukaryota</taxon>
        <taxon>Viridiplantae</taxon>
        <taxon>Streptophyta</taxon>
        <taxon>Embryophyta</taxon>
        <taxon>Tracheophyta</taxon>
        <taxon>Spermatophyta</taxon>
        <taxon>Magnoliopsida</taxon>
        <taxon>eudicotyledons</taxon>
        <taxon>Gunneridae</taxon>
        <taxon>Pentapetalae</taxon>
        <taxon>asterids</taxon>
        <taxon>Ericales</taxon>
        <taxon>Ericaceae</taxon>
        <taxon>Ericoideae</taxon>
        <taxon>Rhodoreae</taxon>
        <taxon>Rhododendron</taxon>
    </lineage>
</organism>
<dbReference type="AlphaFoldDB" id="A0A6A4LH28"/>
<feature type="compositionally biased region" description="Basic and acidic residues" evidence="1">
    <location>
        <begin position="58"/>
        <end position="73"/>
    </location>
</feature>
<gene>
    <name evidence="2" type="ORF">C3L33_11425</name>
</gene>
<dbReference type="OrthoDB" id="509361at2759"/>
<proteinExistence type="predicted"/>
<dbReference type="GO" id="GO:0009941">
    <property type="term" value="C:chloroplast envelope"/>
    <property type="evidence" value="ECO:0007669"/>
    <property type="project" value="TreeGrafter"/>
</dbReference>
<reference evidence="2" key="1">
    <citation type="journal article" date="2019" name="Genome Biol. Evol.">
        <title>The Rhododendron genome and chromosomal organization provide insight into shared whole-genome duplications across the heath family (Ericaceae).</title>
        <authorList>
            <person name="Soza V.L."/>
            <person name="Lindsley D."/>
            <person name="Waalkes A."/>
            <person name="Ramage E."/>
            <person name="Patwardhan R.P."/>
            <person name="Burton J.N."/>
            <person name="Adey A."/>
            <person name="Kumar A."/>
            <person name="Qiu R."/>
            <person name="Shendure J."/>
            <person name="Hall B."/>
        </authorList>
    </citation>
    <scope>NUCLEOTIDE SEQUENCE</scope>
    <source>
        <strain evidence="2">RSF 1966-606</strain>
    </source>
</reference>
<accession>A0A6A4LH28</accession>
<dbReference type="PANTHER" id="PTHR31755:SF3">
    <property type="entry name" value="EXOCYST COMPLEX COMPONENT SEC6"/>
    <property type="match status" value="1"/>
</dbReference>
<comment type="caution">
    <text evidence="2">The sequence shown here is derived from an EMBL/GenBank/DDBJ whole genome shotgun (WGS) entry which is preliminary data.</text>
</comment>
<dbReference type="GO" id="GO:0009535">
    <property type="term" value="C:chloroplast thylakoid membrane"/>
    <property type="evidence" value="ECO:0007669"/>
    <property type="project" value="TreeGrafter"/>
</dbReference>
<evidence type="ECO:0000313" key="2">
    <source>
        <dbReference type="EMBL" id="KAE9456672.1"/>
    </source>
</evidence>